<dbReference type="AlphaFoldDB" id="A0A1T1DIP5"/>
<protein>
    <submittedName>
        <fullName evidence="1">Uncharacterized protein</fullName>
    </submittedName>
</protein>
<evidence type="ECO:0000313" key="2">
    <source>
        <dbReference type="Proteomes" id="UP000191008"/>
    </source>
</evidence>
<gene>
    <name evidence="1" type="ORF">B1J93_15905</name>
</gene>
<organism evidence="1 2">
    <name type="scientific">Leptospira kirschneri serovar Pomona</name>
    <dbReference type="NCBI Taxonomy" id="561005"/>
    <lineage>
        <taxon>Bacteria</taxon>
        <taxon>Pseudomonadati</taxon>
        <taxon>Spirochaetota</taxon>
        <taxon>Spirochaetia</taxon>
        <taxon>Leptospirales</taxon>
        <taxon>Leptospiraceae</taxon>
        <taxon>Leptospira</taxon>
    </lineage>
</organism>
<name>A0A1T1DIP5_9LEPT</name>
<accession>A0A1T1DIP5</accession>
<proteinExistence type="predicted"/>
<dbReference type="EMBL" id="MVIT01000075">
    <property type="protein sequence ID" value="OOV40702.1"/>
    <property type="molecule type" value="Genomic_DNA"/>
</dbReference>
<sequence>MLLFLVLSISDSTRNYNRIVLLFQKNFFRNVIVLTNIRANVFYNVIVPTNIRANIFYDVIVPTFLRILV</sequence>
<reference evidence="1 2" key="1">
    <citation type="submission" date="2017-02" db="EMBL/GenBank/DDBJ databases">
        <title>Comparative genomic analysis of Brazilian Leptospira kirschneri strains of different serogroups.</title>
        <authorList>
            <person name="Moreno L.Z."/>
            <person name="Miraglia F."/>
            <person name="Kremer F.S."/>
            <person name="Eslabao M.R."/>
            <person name="Lilenbaum W."/>
            <person name="Dellagostin O.A."/>
            <person name="Moreno A.M."/>
        </authorList>
    </citation>
    <scope>NUCLEOTIDE SEQUENCE [LARGE SCALE GENOMIC DNA]</scope>
    <source>
        <strain evidence="1 2">M110/06</strain>
    </source>
</reference>
<comment type="caution">
    <text evidence="1">The sequence shown here is derived from an EMBL/GenBank/DDBJ whole genome shotgun (WGS) entry which is preliminary data.</text>
</comment>
<dbReference type="Proteomes" id="UP000191008">
    <property type="component" value="Unassembled WGS sequence"/>
</dbReference>
<evidence type="ECO:0000313" key="1">
    <source>
        <dbReference type="EMBL" id="OOV40702.1"/>
    </source>
</evidence>